<sequence length="97" mass="10374">MRDEALAKITGGLRAIYHTLGLPGKHPLMDAHATLDAVVLKAYGFSAKKDLLKQLLDLNHEVAAREAKGQSVTAPGVSKGYPKPAKLVTDDCIRPAE</sequence>
<reference evidence="1 2" key="1">
    <citation type="submission" date="2019-02" db="EMBL/GenBank/DDBJ databases">
        <title>Deep-cultivation of Planctomycetes and their phenomic and genomic characterization uncovers novel biology.</title>
        <authorList>
            <person name="Wiegand S."/>
            <person name="Jogler M."/>
            <person name="Boedeker C."/>
            <person name="Pinto D."/>
            <person name="Vollmers J."/>
            <person name="Rivas-Marin E."/>
            <person name="Kohn T."/>
            <person name="Peeters S.H."/>
            <person name="Heuer A."/>
            <person name="Rast P."/>
            <person name="Oberbeckmann S."/>
            <person name="Bunk B."/>
            <person name="Jeske O."/>
            <person name="Meyerdierks A."/>
            <person name="Storesund J.E."/>
            <person name="Kallscheuer N."/>
            <person name="Luecker S."/>
            <person name="Lage O.M."/>
            <person name="Pohl T."/>
            <person name="Merkel B.J."/>
            <person name="Hornburger P."/>
            <person name="Mueller R.-W."/>
            <person name="Bruemmer F."/>
            <person name="Labrenz M."/>
            <person name="Spormann A.M."/>
            <person name="Op den Camp H."/>
            <person name="Overmann J."/>
            <person name="Amann R."/>
            <person name="Jetten M.S.M."/>
            <person name="Mascher T."/>
            <person name="Medema M.H."/>
            <person name="Devos D.P."/>
            <person name="Kaster A.-K."/>
            <person name="Ovreas L."/>
            <person name="Rohde M."/>
            <person name="Galperin M.Y."/>
            <person name="Jogler C."/>
        </authorList>
    </citation>
    <scope>NUCLEOTIDE SEQUENCE [LARGE SCALE GENOMIC DNA]</scope>
    <source>
        <strain evidence="1 2">Spa11</strain>
    </source>
</reference>
<proteinExistence type="predicted"/>
<dbReference type="EMBL" id="CP036349">
    <property type="protein sequence ID" value="QDV75428.1"/>
    <property type="molecule type" value="Genomic_DNA"/>
</dbReference>
<evidence type="ECO:0000313" key="2">
    <source>
        <dbReference type="Proteomes" id="UP000316426"/>
    </source>
</evidence>
<dbReference type="KEGG" id="bmei:Spa11_36450"/>
<protein>
    <submittedName>
        <fullName evidence="1">Uncharacterized protein</fullName>
    </submittedName>
</protein>
<dbReference type="Proteomes" id="UP000316426">
    <property type="component" value="Chromosome"/>
</dbReference>
<gene>
    <name evidence="1" type="ORF">Spa11_36450</name>
</gene>
<organism evidence="1 2">
    <name type="scientific">Botrimarina mediterranea</name>
    <dbReference type="NCBI Taxonomy" id="2528022"/>
    <lineage>
        <taxon>Bacteria</taxon>
        <taxon>Pseudomonadati</taxon>
        <taxon>Planctomycetota</taxon>
        <taxon>Planctomycetia</taxon>
        <taxon>Pirellulales</taxon>
        <taxon>Lacipirellulaceae</taxon>
        <taxon>Botrimarina</taxon>
    </lineage>
</organism>
<name>A0A518KCD2_9BACT</name>
<dbReference type="AlphaFoldDB" id="A0A518KCD2"/>
<evidence type="ECO:0000313" key="1">
    <source>
        <dbReference type="EMBL" id="QDV75428.1"/>
    </source>
</evidence>
<keyword evidence="2" id="KW-1185">Reference proteome</keyword>
<accession>A0A518KCD2</accession>
<dbReference type="RefSeq" id="WP_145114696.1">
    <property type="nucleotide sequence ID" value="NZ_CP036349.1"/>
</dbReference>